<dbReference type="AlphaFoldDB" id="A0A2P2QPP8"/>
<protein>
    <submittedName>
        <fullName evidence="1">Uncharacterized protein</fullName>
    </submittedName>
</protein>
<name>A0A2P2QPP8_RHIMU</name>
<reference evidence="1" key="1">
    <citation type="submission" date="2018-02" db="EMBL/GenBank/DDBJ databases">
        <title>Rhizophora mucronata_Transcriptome.</title>
        <authorList>
            <person name="Meera S.P."/>
            <person name="Sreeshan A."/>
            <person name="Augustine A."/>
        </authorList>
    </citation>
    <scope>NUCLEOTIDE SEQUENCE</scope>
    <source>
        <tissue evidence="1">Leaf</tissue>
    </source>
</reference>
<organism evidence="1">
    <name type="scientific">Rhizophora mucronata</name>
    <name type="common">Asiatic mangrove</name>
    <dbReference type="NCBI Taxonomy" id="61149"/>
    <lineage>
        <taxon>Eukaryota</taxon>
        <taxon>Viridiplantae</taxon>
        <taxon>Streptophyta</taxon>
        <taxon>Embryophyta</taxon>
        <taxon>Tracheophyta</taxon>
        <taxon>Spermatophyta</taxon>
        <taxon>Magnoliopsida</taxon>
        <taxon>eudicotyledons</taxon>
        <taxon>Gunneridae</taxon>
        <taxon>Pentapetalae</taxon>
        <taxon>rosids</taxon>
        <taxon>fabids</taxon>
        <taxon>Malpighiales</taxon>
        <taxon>Rhizophoraceae</taxon>
        <taxon>Rhizophora</taxon>
    </lineage>
</organism>
<evidence type="ECO:0000313" key="1">
    <source>
        <dbReference type="EMBL" id="MBX69006.1"/>
    </source>
</evidence>
<accession>A0A2P2QPP8</accession>
<dbReference type="EMBL" id="GGEC01088522">
    <property type="protein sequence ID" value="MBX69006.1"/>
    <property type="molecule type" value="Transcribed_RNA"/>
</dbReference>
<sequence>MGWGYLKCPMNHDSFSYQKRQNALMHDVMTLKINVIETLQKRRETHGPQIQ</sequence>
<proteinExistence type="predicted"/>